<dbReference type="PANTHER" id="PTHR30383:SF5">
    <property type="entry name" value="SGNH HYDROLASE-TYPE ESTERASE DOMAIN-CONTAINING PROTEIN"/>
    <property type="match status" value="1"/>
</dbReference>
<dbReference type="RefSeq" id="WP_186318265.1">
    <property type="nucleotide sequence ID" value="NZ_JACSQO010000014.1"/>
</dbReference>
<reference evidence="2 3" key="1">
    <citation type="submission" date="2020-08" db="EMBL/GenBank/DDBJ databases">
        <title>A Genomic Blueprint of the Chicken Gut Microbiome.</title>
        <authorList>
            <person name="Gilroy R."/>
            <person name="Ravi A."/>
            <person name="Getino M."/>
            <person name="Pursley I."/>
            <person name="Horton D.L."/>
            <person name="Alikhan N.-F."/>
            <person name="Baker D."/>
            <person name="Gharbi K."/>
            <person name="Hall N."/>
            <person name="Watson M."/>
            <person name="Adriaenssens E.M."/>
            <person name="Foster-Nyarko E."/>
            <person name="Jarju S."/>
            <person name="Secka A."/>
            <person name="Antonio M."/>
            <person name="Oren A."/>
            <person name="Chaudhuri R."/>
            <person name="La Ragione R.M."/>
            <person name="Hildebrand F."/>
            <person name="Pallen M.J."/>
        </authorList>
    </citation>
    <scope>NUCLEOTIDE SEQUENCE [LARGE SCALE GENOMIC DNA]</scope>
    <source>
        <strain evidence="2 3">Sa2BUA9</strain>
    </source>
</reference>
<name>A0ABR8REI5_9BACI</name>
<dbReference type="InterPro" id="IPR051532">
    <property type="entry name" value="Ester_Hydrolysis_Enzymes"/>
</dbReference>
<dbReference type="SUPFAM" id="SSF52266">
    <property type="entry name" value="SGNH hydrolase"/>
    <property type="match status" value="1"/>
</dbReference>
<keyword evidence="2" id="KW-0378">Hydrolase</keyword>
<gene>
    <name evidence="2" type="ORF">H9650_19155</name>
</gene>
<protein>
    <submittedName>
        <fullName evidence="2">SGNH/GDSL hydrolase family protein</fullName>
    </submittedName>
</protein>
<accession>A0ABR8REI5</accession>
<keyword evidence="3" id="KW-1185">Reference proteome</keyword>
<evidence type="ECO:0000259" key="1">
    <source>
        <dbReference type="Pfam" id="PF13472"/>
    </source>
</evidence>
<dbReference type="GO" id="GO:0016787">
    <property type="term" value="F:hydrolase activity"/>
    <property type="evidence" value="ECO:0007669"/>
    <property type="project" value="UniProtKB-KW"/>
</dbReference>
<dbReference type="EMBL" id="JACSQO010000014">
    <property type="protein sequence ID" value="MBD7946224.1"/>
    <property type="molecule type" value="Genomic_DNA"/>
</dbReference>
<evidence type="ECO:0000313" key="2">
    <source>
        <dbReference type="EMBL" id="MBD7946224.1"/>
    </source>
</evidence>
<dbReference type="Pfam" id="PF13472">
    <property type="entry name" value="Lipase_GDSL_2"/>
    <property type="match status" value="1"/>
</dbReference>
<feature type="domain" description="SGNH hydrolase-type esterase" evidence="1">
    <location>
        <begin position="31"/>
        <end position="226"/>
    </location>
</feature>
<dbReference type="InterPro" id="IPR036514">
    <property type="entry name" value="SGNH_hydro_sf"/>
</dbReference>
<organism evidence="2 3">
    <name type="scientific">Psychrobacillus faecigallinarum</name>
    <dbReference type="NCBI Taxonomy" id="2762235"/>
    <lineage>
        <taxon>Bacteria</taxon>
        <taxon>Bacillati</taxon>
        <taxon>Bacillota</taxon>
        <taxon>Bacilli</taxon>
        <taxon>Bacillales</taxon>
        <taxon>Bacillaceae</taxon>
        <taxon>Psychrobacillus</taxon>
    </lineage>
</organism>
<dbReference type="PANTHER" id="PTHR30383">
    <property type="entry name" value="THIOESTERASE 1/PROTEASE 1/LYSOPHOSPHOLIPASE L1"/>
    <property type="match status" value="1"/>
</dbReference>
<evidence type="ECO:0000313" key="3">
    <source>
        <dbReference type="Proteomes" id="UP000640786"/>
    </source>
</evidence>
<sequence length="298" mass="32801">MKRLIGIFIALFIISNTYTVEAKGKEVYIPLGDSLAAGQTPNQAIDAGYTDLISQELNRANLLGFYSKALAFPGYTTADVLRTVQTKEAQELLANATLVTISAGANDLLRLVQVNPSSGMVSYKQVSANFALNNVRKNMEAVLEKVQAAAPKANIYVMGYYFAYPHVHDSQKVGIGKELDQLHAILQTVAEKNGATYISVEESFKGKESTLIPNIADVHPTMEGYRQMANSFFTKYNSRMLVYEHEMPKPNPLTFEELIESQRTNASGNSQAKATVSTGYLSLTNVNLISKVFQRILL</sequence>
<dbReference type="Gene3D" id="3.40.50.1110">
    <property type="entry name" value="SGNH hydrolase"/>
    <property type="match status" value="1"/>
</dbReference>
<comment type="caution">
    <text evidence="2">The sequence shown here is derived from an EMBL/GenBank/DDBJ whole genome shotgun (WGS) entry which is preliminary data.</text>
</comment>
<dbReference type="Proteomes" id="UP000640786">
    <property type="component" value="Unassembled WGS sequence"/>
</dbReference>
<dbReference type="InterPro" id="IPR013830">
    <property type="entry name" value="SGNH_hydro"/>
</dbReference>
<proteinExistence type="predicted"/>